<protein>
    <recommendedName>
        <fullName evidence="6">Glycosyl transferase 64 domain-containing protein</fullName>
    </recommendedName>
</protein>
<evidence type="ECO:0000256" key="4">
    <source>
        <dbReference type="ARBA" id="ARBA00023136"/>
    </source>
</evidence>
<proteinExistence type="inferred from homology"/>
<reference evidence="7" key="1">
    <citation type="submission" date="2021-03" db="EMBL/GenBank/DDBJ databases">
        <authorList>
            <person name="Bekaert M."/>
        </authorList>
    </citation>
    <scope>NUCLEOTIDE SEQUENCE</scope>
</reference>
<name>A0A8S3QM60_MYTED</name>
<evidence type="ECO:0000256" key="3">
    <source>
        <dbReference type="ARBA" id="ARBA00022679"/>
    </source>
</evidence>
<keyword evidence="8" id="KW-1185">Reference proteome</keyword>
<dbReference type="Pfam" id="PF09258">
    <property type="entry name" value="Glyco_transf_64"/>
    <property type="match status" value="1"/>
</dbReference>
<dbReference type="GO" id="GO:1901135">
    <property type="term" value="P:carbohydrate derivative metabolic process"/>
    <property type="evidence" value="ECO:0007669"/>
    <property type="project" value="UniProtKB-ARBA"/>
</dbReference>
<gene>
    <name evidence="7" type="ORF">MEDL_11539</name>
</gene>
<comment type="caution">
    <text evidence="7">The sequence shown here is derived from an EMBL/GenBank/DDBJ whole genome shotgun (WGS) entry which is preliminary data.</text>
</comment>
<organism evidence="7 8">
    <name type="scientific">Mytilus edulis</name>
    <name type="common">Blue mussel</name>
    <dbReference type="NCBI Taxonomy" id="6550"/>
    <lineage>
        <taxon>Eukaryota</taxon>
        <taxon>Metazoa</taxon>
        <taxon>Spiralia</taxon>
        <taxon>Lophotrochozoa</taxon>
        <taxon>Mollusca</taxon>
        <taxon>Bivalvia</taxon>
        <taxon>Autobranchia</taxon>
        <taxon>Pteriomorphia</taxon>
        <taxon>Mytilida</taxon>
        <taxon>Mytiloidea</taxon>
        <taxon>Mytilidae</taxon>
        <taxon>Mytilinae</taxon>
        <taxon>Mytilus</taxon>
    </lineage>
</organism>
<feature type="domain" description="Glycosyl transferase 64" evidence="6">
    <location>
        <begin position="224"/>
        <end position="442"/>
    </location>
</feature>
<dbReference type="PANTHER" id="PTHR48261">
    <property type="entry name" value="ACETYLGLUCOSAMINYLTRANSFERASE"/>
    <property type="match status" value="1"/>
</dbReference>
<evidence type="ECO:0000256" key="5">
    <source>
        <dbReference type="ARBA" id="ARBA00023157"/>
    </source>
</evidence>
<dbReference type="GO" id="GO:0005789">
    <property type="term" value="C:endoplasmic reticulum membrane"/>
    <property type="evidence" value="ECO:0007669"/>
    <property type="project" value="UniProtKB-SubCell"/>
</dbReference>
<sequence length="452" mass="52803">MINVIEHVYDAISILKSAIDLIKENGLFIWHERLWDDYLGVASSANDREFQLHPIRIKNVIAKLVMSMFDENYISWDTEELRRLKNQGVYFIGRKRNIIAKTIIPQHPPCFEGNNGKQSIIFFLSNTNSTEKVFQDQLMLVNNASNIKTIVIIQTDKFNNTAIKNLLRFRKIRILISYQHLQNWRKEVGHYFKPCFFILPYLTPNMLKGSATQCVGSSRGHVSIVLMGYSSKRFSNYNAILPAYTNMGIIDKIILIWNNKHEPFIPNFNSSKITFIKANENSMNNRFNVSHFVSTDAILIIDDDVLMSDSLLLSMLLEWGKNTDRLVGLKRDMRFVNSRNEYLVRGKKPSLTIGKTMLFHRKYLEKYMQDEVLVEWNKNRFCEDISMNALIFKETKLKPLFIDMTAYSMRRDLSDIDGASLVNKHWALNRTECVQWISEYFNIHFYGNRSLG</sequence>
<dbReference type="Gene3D" id="3.90.550.10">
    <property type="entry name" value="Spore Coat Polysaccharide Biosynthesis Protein SpsA, Chain A"/>
    <property type="match status" value="1"/>
</dbReference>
<dbReference type="AlphaFoldDB" id="A0A8S3QM60"/>
<dbReference type="GO" id="GO:0016757">
    <property type="term" value="F:glycosyltransferase activity"/>
    <property type="evidence" value="ECO:0007669"/>
    <property type="project" value="InterPro"/>
</dbReference>
<evidence type="ECO:0000313" key="8">
    <source>
        <dbReference type="Proteomes" id="UP000683360"/>
    </source>
</evidence>
<dbReference type="OrthoDB" id="2014201at2759"/>
<keyword evidence="5" id="KW-1015">Disulfide bond</keyword>
<dbReference type="InterPro" id="IPR004263">
    <property type="entry name" value="Exostosin"/>
</dbReference>
<evidence type="ECO:0000256" key="2">
    <source>
        <dbReference type="ARBA" id="ARBA00010271"/>
    </source>
</evidence>
<comment type="subcellular location">
    <subcellularLocation>
        <location evidence="1">Endoplasmic reticulum membrane</location>
        <topology evidence="1">Single-pass type II membrane protein</topology>
    </subcellularLocation>
</comment>
<accession>A0A8S3QM60</accession>
<dbReference type="PANTHER" id="PTHR48261:SF2">
    <property type="entry name" value="ACETYLGLUCOSAMINYLTRANSFERASE"/>
    <property type="match status" value="1"/>
</dbReference>
<dbReference type="Proteomes" id="UP000683360">
    <property type="component" value="Unassembled WGS sequence"/>
</dbReference>
<dbReference type="SUPFAM" id="SSF53448">
    <property type="entry name" value="Nucleotide-diphospho-sugar transferases"/>
    <property type="match status" value="1"/>
</dbReference>
<evidence type="ECO:0000256" key="1">
    <source>
        <dbReference type="ARBA" id="ARBA00004648"/>
    </source>
</evidence>
<keyword evidence="4" id="KW-0472">Membrane</keyword>
<dbReference type="EMBL" id="CAJPWZ010000566">
    <property type="protein sequence ID" value="CAG2196676.1"/>
    <property type="molecule type" value="Genomic_DNA"/>
</dbReference>
<comment type="similarity">
    <text evidence="2">Belongs to the glycosyltransferase 47 family.</text>
</comment>
<evidence type="ECO:0000259" key="6">
    <source>
        <dbReference type="Pfam" id="PF09258"/>
    </source>
</evidence>
<evidence type="ECO:0000313" key="7">
    <source>
        <dbReference type="EMBL" id="CAG2196676.1"/>
    </source>
</evidence>
<dbReference type="InterPro" id="IPR015338">
    <property type="entry name" value="GT64_dom"/>
</dbReference>
<dbReference type="InterPro" id="IPR029044">
    <property type="entry name" value="Nucleotide-diphossugar_trans"/>
</dbReference>
<keyword evidence="3" id="KW-0808">Transferase</keyword>